<evidence type="ECO:0000313" key="1">
    <source>
        <dbReference type="EMBL" id="MBS9338036.1"/>
    </source>
</evidence>
<organism evidence="1 2">
    <name type="scientific">Fructobacillus broussonetiae</name>
    <dbReference type="NCBI Taxonomy" id="2713173"/>
    <lineage>
        <taxon>Bacteria</taxon>
        <taxon>Bacillati</taxon>
        <taxon>Bacillota</taxon>
        <taxon>Bacilli</taxon>
        <taxon>Lactobacillales</taxon>
        <taxon>Lactobacillaceae</taxon>
        <taxon>Fructobacillus</taxon>
    </lineage>
</organism>
<reference evidence="1 2" key="1">
    <citation type="submission" date="2020-02" db="EMBL/GenBank/DDBJ databases">
        <title>Fructobacillus sp. isolated from paper mulberry of Taiwan.</title>
        <authorList>
            <person name="Lin S.-T."/>
        </authorList>
    </citation>
    <scope>NUCLEOTIDE SEQUENCE [LARGE SCALE GENOMIC DNA]</scope>
    <source>
        <strain evidence="1 2">M2-14</strain>
    </source>
</reference>
<sequence length="75" mass="9072">MDNVMNEHDYLEQKQMHRGMWSAKHFKEVYGEEPLPPVNSKEEAAERLMGDLNRILATTKEWLSFDEFRRRNPRH</sequence>
<dbReference type="EMBL" id="JAAMFK010000001">
    <property type="protein sequence ID" value="MBS9338036.1"/>
    <property type="molecule type" value="Genomic_DNA"/>
</dbReference>
<name>A0ABS5QY50_9LACO</name>
<gene>
    <name evidence="1" type="ORF">G6R29_00085</name>
</gene>
<comment type="caution">
    <text evidence="1">The sequence shown here is derived from an EMBL/GenBank/DDBJ whole genome shotgun (WGS) entry which is preliminary data.</text>
</comment>
<keyword evidence="2" id="KW-1185">Reference proteome</keyword>
<evidence type="ECO:0000313" key="2">
    <source>
        <dbReference type="Proteomes" id="UP001519504"/>
    </source>
</evidence>
<dbReference type="Proteomes" id="UP001519504">
    <property type="component" value="Unassembled WGS sequence"/>
</dbReference>
<protein>
    <submittedName>
        <fullName evidence="1">Uncharacterized protein</fullName>
    </submittedName>
</protein>
<dbReference type="RefSeq" id="WP_213808325.1">
    <property type="nucleotide sequence ID" value="NZ_JAAMFK010000001.1"/>
</dbReference>
<accession>A0ABS5QY50</accession>
<proteinExistence type="predicted"/>